<dbReference type="OrthoDB" id="5125396at2"/>
<keyword evidence="3" id="KW-1185">Reference proteome</keyword>
<proteinExistence type="predicted"/>
<name>A0A1H5BPT8_9MICO</name>
<protein>
    <submittedName>
        <fullName evidence="2">Uncharacterized protein</fullName>
    </submittedName>
</protein>
<feature type="transmembrane region" description="Helical" evidence="1">
    <location>
        <begin position="35"/>
        <end position="53"/>
    </location>
</feature>
<keyword evidence="1" id="KW-0472">Membrane</keyword>
<accession>A0A1H5BPT8</accession>
<reference evidence="3" key="1">
    <citation type="submission" date="2016-10" db="EMBL/GenBank/DDBJ databases">
        <authorList>
            <person name="Varghese N."/>
            <person name="Submissions S."/>
        </authorList>
    </citation>
    <scope>NUCLEOTIDE SEQUENCE [LARGE SCALE GENOMIC DNA]</scope>
    <source>
        <strain evidence="3">DSM 21368</strain>
    </source>
</reference>
<dbReference type="EMBL" id="FNTX01000001">
    <property type="protein sequence ID" value="SED56613.1"/>
    <property type="molecule type" value="Genomic_DNA"/>
</dbReference>
<keyword evidence="1" id="KW-0812">Transmembrane</keyword>
<sequence length="198" mass="20716">MTRRHARLVRGSIAAGVSTGLAAVAHIAGGGAVPGVWGFLVPLIFSCLVAVNIAQARIRLAGLAVSTTVSHFAFHALFVVGTPTGQSAGSTGEHHHGAPSFPLDLASGVAPDAQMSLTHLTGALLTAVALHHAETVLAWLHRSAHDLLTALVGPREARPRPFCANRPGFRAVQRRETPSMRVILARAPHRGPPHLQVL</sequence>
<dbReference type="AlphaFoldDB" id="A0A1H5BPT8"/>
<dbReference type="STRING" id="648782.SAMN04488554_0165"/>
<organism evidence="2 3">
    <name type="scientific">Ruania alba</name>
    <dbReference type="NCBI Taxonomy" id="648782"/>
    <lineage>
        <taxon>Bacteria</taxon>
        <taxon>Bacillati</taxon>
        <taxon>Actinomycetota</taxon>
        <taxon>Actinomycetes</taxon>
        <taxon>Micrococcales</taxon>
        <taxon>Ruaniaceae</taxon>
        <taxon>Ruania</taxon>
    </lineage>
</organism>
<dbReference type="RefSeq" id="WP_089771265.1">
    <property type="nucleotide sequence ID" value="NZ_FNTX01000001.1"/>
</dbReference>
<evidence type="ECO:0000313" key="2">
    <source>
        <dbReference type="EMBL" id="SED56613.1"/>
    </source>
</evidence>
<feature type="transmembrane region" description="Helical" evidence="1">
    <location>
        <begin position="12"/>
        <end position="29"/>
    </location>
</feature>
<keyword evidence="1" id="KW-1133">Transmembrane helix</keyword>
<gene>
    <name evidence="2" type="ORF">SAMN04488554_0165</name>
</gene>
<feature type="transmembrane region" description="Helical" evidence="1">
    <location>
        <begin position="60"/>
        <end position="80"/>
    </location>
</feature>
<evidence type="ECO:0000313" key="3">
    <source>
        <dbReference type="Proteomes" id="UP000199220"/>
    </source>
</evidence>
<dbReference type="Proteomes" id="UP000199220">
    <property type="component" value="Unassembled WGS sequence"/>
</dbReference>
<evidence type="ECO:0000256" key="1">
    <source>
        <dbReference type="SAM" id="Phobius"/>
    </source>
</evidence>